<gene>
    <name evidence="3" type="ORF">g.34795</name>
</gene>
<feature type="region of interest" description="Disordered" evidence="1">
    <location>
        <begin position="44"/>
        <end position="95"/>
    </location>
</feature>
<dbReference type="EMBL" id="GDKF01003050">
    <property type="protein sequence ID" value="JAT75572.1"/>
    <property type="molecule type" value="Transcribed_RNA"/>
</dbReference>
<name>A0A1D2A8P1_AUXPR</name>
<feature type="signal peptide" evidence="2">
    <location>
        <begin position="1"/>
        <end position="23"/>
    </location>
</feature>
<evidence type="ECO:0000313" key="3">
    <source>
        <dbReference type="EMBL" id="JAT75572.1"/>
    </source>
</evidence>
<dbReference type="AlphaFoldDB" id="A0A1D2A8P1"/>
<feature type="compositionally biased region" description="Basic residues" evidence="1">
    <location>
        <begin position="357"/>
        <end position="372"/>
    </location>
</feature>
<reference evidence="3" key="1">
    <citation type="submission" date="2015-08" db="EMBL/GenBank/DDBJ databases">
        <authorList>
            <person name="Babu N.S."/>
            <person name="Beckwith C.J."/>
            <person name="Beseler K.G."/>
            <person name="Brison A."/>
            <person name="Carone J.V."/>
            <person name="Caskin T.P."/>
            <person name="Diamond M."/>
            <person name="Durham M.E."/>
            <person name="Foxe J.M."/>
            <person name="Go M."/>
            <person name="Henderson B.A."/>
            <person name="Jones I.B."/>
            <person name="McGettigan J.A."/>
            <person name="Micheletti S.J."/>
            <person name="Nasrallah M.E."/>
            <person name="Ortiz D."/>
            <person name="Piller C.R."/>
            <person name="Privatt S.R."/>
            <person name="Schneider S.L."/>
            <person name="Sharp S."/>
            <person name="Smith T.C."/>
            <person name="Stanton J.D."/>
            <person name="Ullery H.E."/>
            <person name="Wilson R.J."/>
            <person name="Serrano M.G."/>
            <person name="Buck G."/>
            <person name="Lee V."/>
            <person name="Wang Y."/>
            <person name="Carvalho R."/>
            <person name="Voegtly L."/>
            <person name="Shi R."/>
            <person name="Duckworth R."/>
            <person name="Johnson A."/>
            <person name="Loviza R."/>
            <person name="Walstead R."/>
            <person name="Shah Z."/>
            <person name="Kiflezghi M."/>
            <person name="Wade K."/>
            <person name="Ball S.L."/>
            <person name="Bradley K.W."/>
            <person name="Asai D.J."/>
            <person name="Bowman C.A."/>
            <person name="Russell D.A."/>
            <person name="Pope W.H."/>
            <person name="Jacobs-Sera D."/>
            <person name="Hendrix R.W."/>
            <person name="Hatfull G.F."/>
        </authorList>
    </citation>
    <scope>NUCLEOTIDE SEQUENCE</scope>
</reference>
<feature type="region of interest" description="Disordered" evidence="1">
    <location>
        <begin position="239"/>
        <end position="305"/>
    </location>
</feature>
<feature type="compositionally biased region" description="Low complexity" evidence="1">
    <location>
        <begin position="347"/>
        <end position="356"/>
    </location>
</feature>
<evidence type="ECO:0000256" key="2">
    <source>
        <dbReference type="SAM" id="SignalP"/>
    </source>
</evidence>
<proteinExistence type="predicted"/>
<feature type="compositionally biased region" description="Pro residues" evidence="1">
    <location>
        <begin position="59"/>
        <end position="72"/>
    </location>
</feature>
<feature type="non-terminal residue" evidence="3">
    <location>
        <position position="1"/>
    </location>
</feature>
<protein>
    <submittedName>
        <fullName evidence="3">Uncharacterized protein</fullName>
    </submittedName>
</protein>
<feature type="region of interest" description="Disordered" evidence="1">
    <location>
        <begin position="329"/>
        <end position="372"/>
    </location>
</feature>
<sequence>SHPTPSLLAWSLALLHTPSPGCAFHPDQDPATARSPGACLVPGLTRPSSPACARTGCPPSLPPDLPLDPPPRSASAACPRRVRPHHGGVRGDGGDRCRADGVERVAAQPAGGCQVRHSLWRDVHPCQGDSRPAGHRVRPGAVPGVRRGAQPLCGGGLCQPAVGLPLLPDAQPLPAPLRWHLRDGAARGALPQCHHRGVCHGAPRPPHAAHLPDPAGHLGARGRAGGGQVGAAAGAVPHPRPRPGGAHHLWHPRARARAGPRRVPKGLRLPRLQGARGGGGGRAAGRRLAGPPRRRRRGARRPRRAAVALQGRGLGGCPRRAGLALPAPRRRLRVRAEQRAGGPGPRPFLAGAGPAPRARHGRRAVGRRRAGG</sequence>
<feature type="non-terminal residue" evidence="3">
    <location>
        <position position="372"/>
    </location>
</feature>
<feature type="compositionally biased region" description="Basic residues" evidence="1">
    <location>
        <begin position="248"/>
        <end position="265"/>
    </location>
</feature>
<organism evidence="3">
    <name type="scientific">Auxenochlorella protothecoides</name>
    <name type="common">Green microalga</name>
    <name type="synonym">Chlorella protothecoides</name>
    <dbReference type="NCBI Taxonomy" id="3075"/>
    <lineage>
        <taxon>Eukaryota</taxon>
        <taxon>Viridiplantae</taxon>
        <taxon>Chlorophyta</taxon>
        <taxon>core chlorophytes</taxon>
        <taxon>Trebouxiophyceae</taxon>
        <taxon>Chlorellales</taxon>
        <taxon>Chlorellaceae</taxon>
        <taxon>Auxenochlorella</taxon>
    </lineage>
</organism>
<feature type="compositionally biased region" description="Basic residues" evidence="1">
    <location>
        <begin position="292"/>
        <end position="304"/>
    </location>
</feature>
<evidence type="ECO:0000256" key="1">
    <source>
        <dbReference type="SAM" id="MobiDB-lite"/>
    </source>
</evidence>
<feature type="chain" id="PRO_5008901421" evidence="2">
    <location>
        <begin position="24"/>
        <end position="372"/>
    </location>
</feature>
<accession>A0A1D2A8P1</accession>
<keyword evidence="2" id="KW-0732">Signal</keyword>